<gene>
    <name evidence="7" type="ORF">VTK73DRAFT_6279</name>
</gene>
<dbReference type="CDD" id="cd02002">
    <property type="entry name" value="TPP_BFDC"/>
    <property type="match status" value="1"/>
</dbReference>
<keyword evidence="8" id="KW-1185">Reference proteome</keyword>
<dbReference type="Pfam" id="PF02776">
    <property type="entry name" value="TPP_enzyme_N"/>
    <property type="match status" value="1"/>
</dbReference>
<dbReference type="SUPFAM" id="SSF52467">
    <property type="entry name" value="DHS-like NAD/FAD-binding domain"/>
    <property type="match status" value="1"/>
</dbReference>
<evidence type="ECO:0000259" key="6">
    <source>
        <dbReference type="Pfam" id="PF02776"/>
    </source>
</evidence>
<dbReference type="Gene3D" id="3.40.50.1220">
    <property type="entry name" value="TPP-binding domain"/>
    <property type="match status" value="1"/>
</dbReference>
<reference evidence="7 8" key="1">
    <citation type="journal article" date="2024" name="Commun. Biol.">
        <title>Comparative genomic analysis of thermophilic fungi reveals convergent evolutionary adaptations and gene losses.</title>
        <authorList>
            <person name="Steindorff A.S."/>
            <person name="Aguilar-Pontes M.V."/>
            <person name="Robinson A.J."/>
            <person name="Andreopoulos B."/>
            <person name="LaButti K."/>
            <person name="Kuo A."/>
            <person name="Mondo S."/>
            <person name="Riley R."/>
            <person name="Otillar R."/>
            <person name="Haridas S."/>
            <person name="Lipzen A."/>
            <person name="Grimwood J."/>
            <person name="Schmutz J."/>
            <person name="Clum A."/>
            <person name="Reid I.D."/>
            <person name="Moisan M.C."/>
            <person name="Butler G."/>
            <person name="Nguyen T.T.M."/>
            <person name="Dewar K."/>
            <person name="Conant G."/>
            <person name="Drula E."/>
            <person name="Henrissat B."/>
            <person name="Hansel C."/>
            <person name="Singer S."/>
            <person name="Hutchinson M.I."/>
            <person name="de Vries R.P."/>
            <person name="Natvig D.O."/>
            <person name="Powell A.J."/>
            <person name="Tsang A."/>
            <person name="Grigoriev I.V."/>
        </authorList>
    </citation>
    <scope>NUCLEOTIDE SEQUENCE [LARGE SCALE GENOMIC DNA]</scope>
    <source>
        <strain evidence="7 8">ATCC 24622</strain>
    </source>
</reference>
<keyword evidence="2 3" id="KW-0786">Thiamine pyrophosphate</keyword>
<evidence type="ECO:0000313" key="7">
    <source>
        <dbReference type="EMBL" id="KAL1863959.1"/>
    </source>
</evidence>
<organism evidence="7 8">
    <name type="scientific">Phialemonium thermophilum</name>
    <dbReference type="NCBI Taxonomy" id="223376"/>
    <lineage>
        <taxon>Eukaryota</taxon>
        <taxon>Fungi</taxon>
        <taxon>Dikarya</taxon>
        <taxon>Ascomycota</taxon>
        <taxon>Pezizomycotina</taxon>
        <taxon>Sordariomycetes</taxon>
        <taxon>Sordariomycetidae</taxon>
        <taxon>Cephalothecales</taxon>
        <taxon>Cephalothecaceae</taxon>
        <taxon>Phialemonium</taxon>
    </lineage>
</organism>
<evidence type="ECO:0000256" key="3">
    <source>
        <dbReference type="RuleBase" id="RU362132"/>
    </source>
</evidence>
<dbReference type="Pfam" id="PF00205">
    <property type="entry name" value="TPP_enzyme_M"/>
    <property type="match status" value="1"/>
</dbReference>
<feature type="domain" description="Thiamine pyrophosphate enzyme TPP-binding" evidence="5">
    <location>
        <begin position="427"/>
        <end position="578"/>
    </location>
</feature>
<name>A0ABR3WKA1_9PEZI</name>
<evidence type="ECO:0008006" key="9">
    <source>
        <dbReference type="Google" id="ProtNLM"/>
    </source>
</evidence>
<dbReference type="NCBIfam" id="NF006203">
    <property type="entry name" value="PRK08327.1"/>
    <property type="match status" value="1"/>
</dbReference>
<evidence type="ECO:0000313" key="8">
    <source>
        <dbReference type="Proteomes" id="UP001586593"/>
    </source>
</evidence>
<evidence type="ECO:0000259" key="4">
    <source>
        <dbReference type="Pfam" id="PF00205"/>
    </source>
</evidence>
<evidence type="ECO:0000256" key="1">
    <source>
        <dbReference type="ARBA" id="ARBA00007812"/>
    </source>
</evidence>
<evidence type="ECO:0000256" key="2">
    <source>
        <dbReference type="ARBA" id="ARBA00023052"/>
    </source>
</evidence>
<feature type="domain" description="Thiamine pyrophosphate enzyme N-terminal TPP-binding" evidence="6">
    <location>
        <begin position="16"/>
        <end position="147"/>
    </location>
</feature>
<dbReference type="SUPFAM" id="SSF52518">
    <property type="entry name" value="Thiamin diphosphate-binding fold (THDP-binding)"/>
    <property type="match status" value="2"/>
</dbReference>
<dbReference type="InterPro" id="IPR029035">
    <property type="entry name" value="DHS-like_NAD/FAD-binding_dom"/>
</dbReference>
<dbReference type="InterPro" id="IPR012000">
    <property type="entry name" value="Thiamin_PyroP_enz_cen_dom"/>
</dbReference>
<dbReference type="InterPro" id="IPR045229">
    <property type="entry name" value="TPP_enz"/>
</dbReference>
<dbReference type="PANTHER" id="PTHR18968:SF164">
    <property type="entry name" value="PYRUVATE DECARBOXYLASE"/>
    <property type="match status" value="1"/>
</dbReference>
<sequence length="587" mass="63703">MDVLKNAVPVGKKTTTAASAFFEALWDFGVTHCFVNLGSDHPAMLEAMAKAKQEGIKEFPAIITCPSEMVALSAALGFAQVTGRPQCVIVHVDCGTLALGQALHNASVGRVPVLCFAGLSPFTQDGELLGSRTEFIHWLQDVPDQASIVRQYCRYTAEIKTGHNIKQMVYRSLQFATSDPAGPVYLMAAREVLEQTLEIPSVRSELWAPLTPCPLPESDVELIGNALVQAQRPLVVTTYLGRNHRSPKLLAELCDKLPISVLETVGSDVCINSDHEAYLGVTVRTHPAVQDADVILVMDCDVPWIPTAGAPSADAKIFHLDVDPLKQQMIVYHVPALRRYKVSTELALQQLIKYVDNQKLDRTKYTTAFEARSARYQNWRSGLDKLEKISPDGPITVPYLTSRLRKLLPANATFVIEAVTNAVPVIHHLHLKEAGSLYGTGAGGLGWIGGAAVGIKLAKPDSFLCGIVGDGTYLFSQMESAAWIAKRYNTPYMLIVLNNGGWNAPKSSAVLLHKDGRSVKTNRKDLHLSFDPSPDYPAVAAATGKAWGAIVTSGDDLDKTIEEAIGVVRGGRSAVVEVHVPPMFPEN</sequence>
<dbReference type="InterPro" id="IPR011766">
    <property type="entry name" value="TPP_enzyme_TPP-bd"/>
</dbReference>
<protein>
    <recommendedName>
        <fullName evidence="9">Pyruvate decarboxylase</fullName>
    </recommendedName>
</protein>
<proteinExistence type="inferred from homology"/>
<dbReference type="Gene3D" id="3.40.50.970">
    <property type="match status" value="2"/>
</dbReference>
<comment type="similarity">
    <text evidence="1 3">Belongs to the TPP enzyme family.</text>
</comment>
<dbReference type="Proteomes" id="UP001586593">
    <property type="component" value="Unassembled WGS sequence"/>
</dbReference>
<feature type="domain" description="Thiamine pyrophosphate enzyme central" evidence="4">
    <location>
        <begin position="225"/>
        <end position="325"/>
    </location>
</feature>
<dbReference type="EMBL" id="JAZHXJ010000353">
    <property type="protein sequence ID" value="KAL1863959.1"/>
    <property type="molecule type" value="Genomic_DNA"/>
</dbReference>
<dbReference type="InterPro" id="IPR029061">
    <property type="entry name" value="THDP-binding"/>
</dbReference>
<dbReference type="InterPro" id="IPR012001">
    <property type="entry name" value="Thiamin_PyroP_enz_TPP-bd_dom"/>
</dbReference>
<evidence type="ECO:0000259" key="5">
    <source>
        <dbReference type="Pfam" id="PF02775"/>
    </source>
</evidence>
<comment type="caution">
    <text evidence="7">The sequence shown here is derived from an EMBL/GenBank/DDBJ whole genome shotgun (WGS) entry which is preliminary data.</text>
</comment>
<dbReference type="PANTHER" id="PTHR18968">
    <property type="entry name" value="THIAMINE PYROPHOSPHATE ENZYMES"/>
    <property type="match status" value="1"/>
</dbReference>
<dbReference type="Pfam" id="PF02775">
    <property type="entry name" value="TPP_enzyme_C"/>
    <property type="match status" value="1"/>
</dbReference>
<dbReference type="CDD" id="cd07035">
    <property type="entry name" value="TPP_PYR_POX_like"/>
    <property type="match status" value="1"/>
</dbReference>
<accession>A0ABR3WKA1</accession>